<evidence type="ECO:0000256" key="9">
    <source>
        <dbReference type="ARBA" id="ARBA00034617"/>
    </source>
</evidence>
<sequence>MEHGSSLDKSLNQHFGFSSFREGQQETISHLVAGHSALAIFPTGSGKSLCYQLTALLLPHLTLVVSPLLALMQDQVAFLQQKGIAAASLDSTQDKAEQQRITQAVQQGQLKILMISVERLKNERFRLWLRGIRISLLVVDEAHCISEWGHNFRPDYLKLPHYQQEFAIPQVLLLTATATKKVKLDMAARFNIAAEHIVQTGFYRKNLDLSVVAIPDQDKIAYLIKALSRSPGAAIVYVTLQQQAEAVAKQLQAAGLGARAYHAGMNDEARRSVQADFMADRVQIVVATIAFGMGVDKANIRVVVHHDLPKSLENYAQEIGRAGRDGALSHCIVLGNLDGLNTLENFIYGDTPEPDNIAALLTDIATQSEAGLWQMVDSRLASQTDIRILALKTLLVQLELRGVLTAQYAYYAELRFKLLVSEKQLFAQFDSARQSVLQQIFAYCEHKRSWSTVDVTGLLQSGSITRDTLLAALEYLQEKSLLELESKTLTQVYQVNQQKLADPDLKAQLADYFLTKEHSELNRIALMLRFFQSNRCLSRNLCDYFADQQGPTQCGHCSVCRGKVVVFKQYVEPTQVSDEAIREAVFGLNKLLAQAGDKASPMLRVRFLAGTVTPKMTRYKIKQLPGFAACQSWRGEVISATLKRLGLLGVTSQGE</sequence>
<dbReference type="PANTHER" id="PTHR13710:SF105">
    <property type="entry name" value="ATP-DEPENDENT DNA HELICASE Q1"/>
    <property type="match status" value="1"/>
</dbReference>
<evidence type="ECO:0000256" key="7">
    <source>
        <dbReference type="ARBA" id="ARBA00023125"/>
    </source>
</evidence>
<dbReference type="EMBL" id="JBHRSD010000006">
    <property type="protein sequence ID" value="MFC3031603.1"/>
    <property type="molecule type" value="Genomic_DNA"/>
</dbReference>
<dbReference type="CDD" id="cd18018">
    <property type="entry name" value="DEXHc_RecQ4-like"/>
    <property type="match status" value="1"/>
</dbReference>
<dbReference type="Gene3D" id="1.10.10.10">
    <property type="entry name" value="Winged helix-like DNA-binding domain superfamily/Winged helix DNA-binding domain"/>
    <property type="match status" value="1"/>
</dbReference>
<gene>
    <name evidence="15" type="ORF">ACFOEE_03575</name>
</gene>
<keyword evidence="5 15" id="KW-0347">Helicase</keyword>
<dbReference type="Proteomes" id="UP001595453">
    <property type="component" value="Unassembled WGS sequence"/>
</dbReference>
<dbReference type="InterPro" id="IPR011545">
    <property type="entry name" value="DEAD/DEAH_box_helicase_dom"/>
</dbReference>
<name>A0ABV7CG95_9GAMM</name>
<comment type="catalytic activity">
    <reaction evidence="9">
        <text>Couples ATP hydrolysis with the unwinding of duplex DNA by translocating in the 3'-5' direction.</text>
        <dbReference type="EC" id="5.6.2.4"/>
    </reaction>
</comment>
<keyword evidence="7" id="KW-0238">DNA-binding</keyword>
<evidence type="ECO:0000256" key="5">
    <source>
        <dbReference type="ARBA" id="ARBA00022806"/>
    </source>
</evidence>
<evidence type="ECO:0000259" key="13">
    <source>
        <dbReference type="PROSITE" id="PS51192"/>
    </source>
</evidence>
<dbReference type="InterPro" id="IPR027417">
    <property type="entry name" value="P-loop_NTPase"/>
</dbReference>
<dbReference type="PROSITE" id="PS51194">
    <property type="entry name" value="HELICASE_CTER"/>
    <property type="match status" value="1"/>
</dbReference>
<dbReference type="Pfam" id="PF16124">
    <property type="entry name" value="RecQ_Zn_bind"/>
    <property type="match status" value="1"/>
</dbReference>
<dbReference type="InterPro" id="IPR001650">
    <property type="entry name" value="Helicase_C-like"/>
</dbReference>
<comment type="similarity">
    <text evidence="1">Belongs to the helicase family. RecQ subfamily.</text>
</comment>
<dbReference type="InterPro" id="IPR032284">
    <property type="entry name" value="RecQ_Zn-bd"/>
</dbReference>
<dbReference type="NCBIfam" id="TIGR00614">
    <property type="entry name" value="recQ_fam"/>
    <property type="match status" value="1"/>
</dbReference>
<organism evidence="15 16">
    <name type="scientific">Pseudoalteromonas fenneropenaei</name>
    <dbReference type="NCBI Taxonomy" id="1737459"/>
    <lineage>
        <taxon>Bacteria</taxon>
        <taxon>Pseudomonadati</taxon>
        <taxon>Pseudomonadota</taxon>
        <taxon>Gammaproteobacteria</taxon>
        <taxon>Alteromonadales</taxon>
        <taxon>Pseudoalteromonadaceae</taxon>
        <taxon>Pseudoalteromonas</taxon>
    </lineage>
</organism>
<dbReference type="PROSITE" id="PS00690">
    <property type="entry name" value="DEAH_ATP_HELICASE"/>
    <property type="match status" value="1"/>
</dbReference>
<evidence type="ECO:0000313" key="15">
    <source>
        <dbReference type="EMBL" id="MFC3031603.1"/>
    </source>
</evidence>
<keyword evidence="3" id="KW-0547">Nucleotide-binding</keyword>
<feature type="domain" description="Helicase C-terminal" evidence="14">
    <location>
        <begin position="219"/>
        <end position="365"/>
    </location>
</feature>
<evidence type="ECO:0000256" key="11">
    <source>
        <dbReference type="ARBA" id="ARBA00044535"/>
    </source>
</evidence>
<keyword evidence="2" id="KW-0479">Metal-binding</keyword>
<reference evidence="16" key="1">
    <citation type="journal article" date="2019" name="Int. J. Syst. Evol. Microbiol.">
        <title>The Global Catalogue of Microorganisms (GCM) 10K type strain sequencing project: providing services to taxonomists for standard genome sequencing and annotation.</title>
        <authorList>
            <consortium name="The Broad Institute Genomics Platform"/>
            <consortium name="The Broad Institute Genome Sequencing Center for Infectious Disease"/>
            <person name="Wu L."/>
            <person name="Ma J."/>
        </authorList>
    </citation>
    <scope>NUCLEOTIDE SEQUENCE [LARGE SCALE GENOMIC DNA]</scope>
    <source>
        <strain evidence="16">KCTC 42730</strain>
    </source>
</reference>
<evidence type="ECO:0000256" key="10">
    <source>
        <dbReference type="ARBA" id="ARBA00034808"/>
    </source>
</evidence>
<keyword evidence="8" id="KW-0413">Isomerase</keyword>
<evidence type="ECO:0000256" key="3">
    <source>
        <dbReference type="ARBA" id="ARBA00022741"/>
    </source>
</evidence>
<evidence type="ECO:0000256" key="2">
    <source>
        <dbReference type="ARBA" id="ARBA00022723"/>
    </source>
</evidence>
<dbReference type="InterPro" id="IPR036388">
    <property type="entry name" value="WH-like_DNA-bd_sf"/>
</dbReference>
<dbReference type="RefSeq" id="WP_377120992.1">
    <property type="nucleotide sequence ID" value="NZ_JBHRSD010000006.1"/>
</dbReference>
<feature type="domain" description="Helicase ATP-binding" evidence="13">
    <location>
        <begin position="28"/>
        <end position="196"/>
    </location>
</feature>
<evidence type="ECO:0000256" key="1">
    <source>
        <dbReference type="ARBA" id="ARBA00005446"/>
    </source>
</evidence>
<dbReference type="SMART" id="SM00490">
    <property type="entry name" value="HELICc"/>
    <property type="match status" value="1"/>
</dbReference>
<evidence type="ECO:0000259" key="14">
    <source>
        <dbReference type="PROSITE" id="PS51194"/>
    </source>
</evidence>
<dbReference type="SMART" id="SM00487">
    <property type="entry name" value="DEXDc"/>
    <property type="match status" value="1"/>
</dbReference>
<dbReference type="Gene3D" id="3.40.50.300">
    <property type="entry name" value="P-loop containing nucleotide triphosphate hydrolases"/>
    <property type="match status" value="2"/>
</dbReference>
<keyword evidence="6" id="KW-0067">ATP-binding</keyword>
<dbReference type="GO" id="GO:0004386">
    <property type="term" value="F:helicase activity"/>
    <property type="evidence" value="ECO:0007669"/>
    <property type="project" value="UniProtKB-KW"/>
</dbReference>
<evidence type="ECO:0000256" key="12">
    <source>
        <dbReference type="ARBA" id="ARBA00044550"/>
    </source>
</evidence>
<dbReference type="Pfam" id="PF00270">
    <property type="entry name" value="DEAD"/>
    <property type="match status" value="1"/>
</dbReference>
<keyword evidence="4" id="KW-0378">Hydrolase</keyword>
<keyword evidence="16" id="KW-1185">Reference proteome</keyword>
<protein>
    <recommendedName>
        <fullName evidence="11">ATP-dependent DNA helicase RecQ</fullName>
        <ecNumber evidence="10">5.6.2.4</ecNumber>
    </recommendedName>
    <alternativeName>
        <fullName evidence="12">DNA 3'-5' helicase RecQ</fullName>
    </alternativeName>
</protein>
<dbReference type="PROSITE" id="PS51192">
    <property type="entry name" value="HELICASE_ATP_BIND_1"/>
    <property type="match status" value="1"/>
</dbReference>
<comment type="caution">
    <text evidence="15">The sequence shown here is derived from an EMBL/GenBank/DDBJ whole genome shotgun (WGS) entry which is preliminary data.</text>
</comment>
<evidence type="ECO:0000313" key="16">
    <source>
        <dbReference type="Proteomes" id="UP001595453"/>
    </source>
</evidence>
<dbReference type="PANTHER" id="PTHR13710">
    <property type="entry name" value="DNA HELICASE RECQ FAMILY MEMBER"/>
    <property type="match status" value="1"/>
</dbReference>
<dbReference type="InterPro" id="IPR004589">
    <property type="entry name" value="DNA_helicase_ATP-dep_RecQ"/>
</dbReference>
<evidence type="ECO:0000256" key="8">
    <source>
        <dbReference type="ARBA" id="ARBA00023235"/>
    </source>
</evidence>
<dbReference type="EC" id="5.6.2.4" evidence="10"/>
<dbReference type="InterPro" id="IPR014001">
    <property type="entry name" value="Helicase_ATP-bd"/>
</dbReference>
<evidence type="ECO:0000256" key="6">
    <source>
        <dbReference type="ARBA" id="ARBA00022840"/>
    </source>
</evidence>
<accession>A0ABV7CG95</accession>
<dbReference type="SUPFAM" id="SSF52540">
    <property type="entry name" value="P-loop containing nucleoside triphosphate hydrolases"/>
    <property type="match status" value="1"/>
</dbReference>
<evidence type="ECO:0000256" key="4">
    <source>
        <dbReference type="ARBA" id="ARBA00022801"/>
    </source>
</evidence>
<proteinExistence type="inferred from homology"/>
<dbReference type="Pfam" id="PF00271">
    <property type="entry name" value="Helicase_C"/>
    <property type="match status" value="1"/>
</dbReference>
<dbReference type="InterPro" id="IPR002464">
    <property type="entry name" value="DNA/RNA_helicase_DEAH_CS"/>
</dbReference>